<keyword evidence="1" id="KW-0812">Transmembrane</keyword>
<organism evidence="2 3">
    <name type="scientific">Chromobacterium vaccinii</name>
    <dbReference type="NCBI Taxonomy" id="1108595"/>
    <lineage>
        <taxon>Bacteria</taxon>
        <taxon>Pseudomonadati</taxon>
        <taxon>Pseudomonadota</taxon>
        <taxon>Betaproteobacteria</taxon>
        <taxon>Neisseriales</taxon>
        <taxon>Chromobacteriaceae</taxon>
        <taxon>Chromobacterium</taxon>
    </lineage>
</organism>
<feature type="transmembrane region" description="Helical" evidence="1">
    <location>
        <begin position="33"/>
        <end position="52"/>
    </location>
</feature>
<reference evidence="2 3" key="1">
    <citation type="submission" date="2024-05" db="EMBL/GenBank/DDBJ databases">
        <authorList>
            <person name="De Oliveira J.P."/>
            <person name="Noriler S.A."/>
            <person name="De Oliveira A.G."/>
            <person name="Sipoli D.S."/>
        </authorList>
    </citation>
    <scope>NUCLEOTIDE SEQUENCE [LARGE SCALE GENOMIC DNA]</scope>
    <source>
        <strain evidence="2 3">LABIM189</strain>
    </source>
</reference>
<keyword evidence="1" id="KW-0472">Membrane</keyword>
<dbReference type="InterPro" id="IPR006750">
    <property type="entry name" value="YdcZ"/>
</dbReference>
<dbReference type="EMBL" id="JBDOJC010000001">
    <property type="protein sequence ID" value="MEO2217265.1"/>
    <property type="molecule type" value="Genomic_DNA"/>
</dbReference>
<feature type="transmembrane region" description="Helical" evidence="1">
    <location>
        <begin position="126"/>
        <end position="147"/>
    </location>
</feature>
<dbReference type="PANTHER" id="PTHR34821">
    <property type="entry name" value="INNER MEMBRANE PROTEIN YDCZ"/>
    <property type="match status" value="1"/>
</dbReference>
<name>A0ABV0FDD8_9NEIS</name>
<keyword evidence="1" id="KW-1133">Transmembrane helix</keyword>
<feature type="transmembrane region" description="Helical" evidence="1">
    <location>
        <begin position="159"/>
        <end position="178"/>
    </location>
</feature>
<sequence length="184" mass="19451">MDWTAFHVEQRHGIGPAAGGGRLSLSRSAAMQAIFPLLAFLVGVVVPLQAAVNNQLRLLLGNSTLLAALVSFGTGCLTLALLSLATGQRWQNLAALARAEWWMLLGGVLGAGFVFGTTLLAPRLGVATMVSLIIAGQVFTSLCFDRFGWLMMPLRELSAAKLTGAALVVAGVLLVNFGDRWFGR</sequence>
<gene>
    <name evidence="2" type="ORF">ABGV49_09390</name>
</gene>
<dbReference type="RefSeq" id="WP_347370492.1">
    <property type="nucleotide sequence ID" value="NZ_JBDOJC010000001.1"/>
</dbReference>
<dbReference type="Pfam" id="PF04657">
    <property type="entry name" value="DMT_YdcZ"/>
    <property type="match status" value="1"/>
</dbReference>
<feature type="transmembrane region" description="Helical" evidence="1">
    <location>
        <begin position="64"/>
        <end position="87"/>
    </location>
</feature>
<protein>
    <submittedName>
        <fullName evidence="2">DMT family transporter</fullName>
    </submittedName>
</protein>
<comment type="caution">
    <text evidence="2">The sequence shown here is derived from an EMBL/GenBank/DDBJ whole genome shotgun (WGS) entry which is preliminary data.</text>
</comment>
<evidence type="ECO:0000313" key="3">
    <source>
        <dbReference type="Proteomes" id="UP001455709"/>
    </source>
</evidence>
<feature type="transmembrane region" description="Helical" evidence="1">
    <location>
        <begin position="99"/>
        <end position="120"/>
    </location>
</feature>
<evidence type="ECO:0000313" key="2">
    <source>
        <dbReference type="EMBL" id="MEO2217265.1"/>
    </source>
</evidence>
<keyword evidence="3" id="KW-1185">Reference proteome</keyword>
<evidence type="ECO:0000256" key="1">
    <source>
        <dbReference type="SAM" id="Phobius"/>
    </source>
</evidence>
<proteinExistence type="predicted"/>
<accession>A0ABV0FDD8</accession>
<dbReference type="PANTHER" id="PTHR34821:SF2">
    <property type="entry name" value="INNER MEMBRANE PROTEIN YDCZ"/>
    <property type="match status" value="1"/>
</dbReference>
<dbReference type="Proteomes" id="UP001455709">
    <property type="component" value="Unassembled WGS sequence"/>
</dbReference>